<name>A0A4R3KZ47_9FIRM</name>
<dbReference type="CDD" id="cd00093">
    <property type="entry name" value="HTH_XRE"/>
    <property type="match status" value="1"/>
</dbReference>
<dbReference type="Pfam" id="PF18768">
    <property type="entry name" value="RNPP_C"/>
    <property type="match status" value="1"/>
</dbReference>
<evidence type="ECO:0000259" key="1">
    <source>
        <dbReference type="PROSITE" id="PS50943"/>
    </source>
</evidence>
<dbReference type="OrthoDB" id="1705762at2"/>
<sequence>MYYDLKSFGAEVRNIRNNLELTQSTVSELSDIHVDTIRKIENGKVLPTQETLDLLSPVLKKDLNALLLEHRLHDYHAFEEVKNRLESKLDKGEFETLSIELEDLKALLDNTLHPYFINSIYQLILMTEAIIFRHKHEDPLTALNKLVDAMKVTTPDFTLDNYSDFVYNSMELRILMNMALMINELQSTDKSLEIMKYCIESAKSAEPNDNIFPKICYNLSYTYHRLGRDKEALKYSNLGIDYCLKNRNYSGLNLLYFRRGIAEYFLKHDNYKDSLKKAVYFAEMLGHYELRDLFISNCKKYYNIDIL</sequence>
<evidence type="ECO:0000313" key="3">
    <source>
        <dbReference type="Proteomes" id="UP000294567"/>
    </source>
</evidence>
<gene>
    <name evidence="2" type="ORF">EDD65_1062</name>
</gene>
<organism evidence="2 3">
    <name type="scientific">Keratinibaculum paraultunense</name>
    <dbReference type="NCBI Taxonomy" id="1278232"/>
    <lineage>
        <taxon>Bacteria</taxon>
        <taxon>Bacillati</taxon>
        <taxon>Bacillota</taxon>
        <taxon>Tissierellia</taxon>
        <taxon>Tissierellales</taxon>
        <taxon>Tepidimicrobiaceae</taxon>
        <taxon>Keratinibaculum</taxon>
    </lineage>
</organism>
<proteinExistence type="predicted"/>
<dbReference type="PROSITE" id="PS50943">
    <property type="entry name" value="HTH_CROC1"/>
    <property type="match status" value="1"/>
</dbReference>
<feature type="domain" description="HTH cro/C1-type" evidence="1">
    <location>
        <begin position="12"/>
        <end position="66"/>
    </location>
</feature>
<accession>A0A4R3KZ47</accession>
<reference evidence="2 3" key="1">
    <citation type="submission" date="2019-03" db="EMBL/GenBank/DDBJ databases">
        <title>Genomic Encyclopedia of Type Strains, Phase IV (KMG-IV): sequencing the most valuable type-strain genomes for metagenomic binning, comparative biology and taxonomic classification.</title>
        <authorList>
            <person name="Goeker M."/>
        </authorList>
    </citation>
    <scope>NUCLEOTIDE SEQUENCE [LARGE SCALE GENOMIC DNA]</scope>
    <source>
        <strain evidence="2 3">DSM 26752</strain>
    </source>
</reference>
<dbReference type="GO" id="GO:0003677">
    <property type="term" value="F:DNA binding"/>
    <property type="evidence" value="ECO:0007669"/>
    <property type="project" value="InterPro"/>
</dbReference>
<dbReference type="InterPro" id="IPR041315">
    <property type="entry name" value="PlcR_TPR"/>
</dbReference>
<dbReference type="EMBL" id="SMAE01000006">
    <property type="protein sequence ID" value="TCS89336.1"/>
    <property type="molecule type" value="Genomic_DNA"/>
</dbReference>
<dbReference type="InterPro" id="IPR010982">
    <property type="entry name" value="Lambda_DNA-bd_dom_sf"/>
</dbReference>
<evidence type="ECO:0000313" key="2">
    <source>
        <dbReference type="EMBL" id="TCS89336.1"/>
    </source>
</evidence>
<comment type="caution">
    <text evidence="2">The sequence shown here is derived from an EMBL/GenBank/DDBJ whole genome shotgun (WGS) entry which is preliminary data.</text>
</comment>
<dbReference type="AlphaFoldDB" id="A0A4R3KZ47"/>
<dbReference type="InterPro" id="IPR001387">
    <property type="entry name" value="Cro/C1-type_HTH"/>
</dbReference>
<protein>
    <submittedName>
        <fullName evidence="2">Helix-turn-helix protein</fullName>
    </submittedName>
</protein>
<keyword evidence="3" id="KW-1185">Reference proteome</keyword>
<dbReference type="Pfam" id="PF01381">
    <property type="entry name" value="HTH_3"/>
    <property type="match status" value="1"/>
</dbReference>
<dbReference type="Proteomes" id="UP000294567">
    <property type="component" value="Unassembled WGS sequence"/>
</dbReference>
<dbReference type="InterPro" id="IPR011990">
    <property type="entry name" value="TPR-like_helical_dom_sf"/>
</dbReference>
<dbReference type="SUPFAM" id="SSF47413">
    <property type="entry name" value="lambda repressor-like DNA-binding domains"/>
    <property type="match status" value="1"/>
</dbReference>
<dbReference type="SMART" id="SM00530">
    <property type="entry name" value="HTH_XRE"/>
    <property type="match status" value="1"/>
</dbReference>
<dbReference type="SUPFAM" id="SSF48452">
    <property type="entry name" value="TPR-like"/>
    <property type="match status" value="1"/>
</dbReference>
<dbReference type="Gene3D" id="1.25.40.10">
    <property type="entry name" value="Tetratricopeptide repeat domain"/>
    <property type="match status" value="1"/>
</dbReference>
<dbReference type="RefSeq" id="WP_132027387.1">
    <property type="nucleotide sequence ID" value="NZ_CP068564.1"/>
</dbReference>